<gene>
    <name evidence="1" type="ORF">RIB2604_02008790</name>
</gene>
<reference evidence="2" key="2">
    <citation type="submission" date="2016-02" db="EMBL/GenBank/DDBJ databases">
        <title>Genome sequencing of Aspergillus luchuensis NBRC 4314.</title>
        <authorList>
            <person name="Yamada O."/>
        </authorList>
    </citation>
    <scope>NUCLEOTIDE SEQUENCE [LARGE SCALE GENOMIC DNA]</scope>
    <source>
        <strain evidence="2">RIB 2604</strain>
    </source>
</reference>
<dbReference type="Proteomes" id="UP000075230">
    <property type="component" value="Unassembled WGS sequence"/>
</dbReference>
<evidence type="ECO:0000313" key="1">
    <source>
        <dbReference type="EMBL" id="GAT26297.1"/>
    </source>
</evidence>
<name>A0A146FKS5_ASPKA</name>
<protein>
    <submittedName>
        <fullName evidence="1">Oligopeptide transporter OPT family</fullName>
    </submittedName>
</protein>
<dbReference type="AlphaFoldDB" id="A0A146FKS5"/>
<dbReference type="EMBL" id="BCWF01000020">
    <property type="protein sequence ID" value="GAT26297.1"/>
    <property type="molecule type" value="Genomic_DNA"/>
</dbReference>
<comment type="caution">
    <text evidence="1">The sequence shown here is derived from an EMBL/GenBank/DDBJ whole genome shotgun (WGS) entry which is preliminary data.</text>
</comment>
<reference evidence="1 2" key="1">
    <citation type="journal article" date="2016" name="DNA Res.">
        <title>Genome sequence of Aspergillus luchuensis NBRC 4314.</title>
        <authorList>
            <person name="Yamada O."/>
            <person name="Machida M."/>
            <person name="Hosoyama A."/>
            <person name="Goto M."/>
            <person name="Takahashi T."/>
            <person name="Futagami T."/>
            <person name="Yamagata Y."/>
            <person name="Takeuchi M."/>
            <person name="Kobayashi T."/>
            <person name="Koike H."/>
            <person name="Abe K."/>
            <person name="Asai K."/>
            <person name="Arita M."/>
            <person name="Fujita N."/>
            <person name="Fukuda K."/>
            <person name="Higa K."/>
            <person name="Horikawa H."/>
            <person name="Ishikawa T."/>
            <person name="Jinno K."/>
            <person name="Kato Y."/>
            <person name="Kirimura K."/>
            <person name="Mizutani O."/>
            <person name="Nakasone K."/>
            <person name="Sano M."/>
            <person name="Shiraishi Y."/>
            <person name="Tsukahara M."/>
            <person name="Gomi K."/>
        </authorList>
    </citation>
    <scope>NUCLEOTIDE SEQUENCE [LARGE SCALE GENOMIC DNA]</scope>
    <source>
        <strain evidence="1 2">RIB 2604</strain>
    </source>
</reference>
<sequence length="158" mass="17590">MHGMGRQTWKDMVIDLRDGSGDASIAAWTWGYREGMDRNAARQRREKGRLRSKSALGRLFSWLTWSGSAGNSTSQCSGLIAHLTDIRTAISLQAVSIRPRKAMSLKGIGSIQLPEDLASFLNHILREVPARTVPVHTHLQMDPLDPVVTSRSHAYRLD</sequence>
<proteinExistence type="predicted"/>
<evidence type="ECO:0000313" key="2">
    <source>
        <dbReference type="Proteomes" id="UP000075230"/>
    </source>
</evidence>
<organism evidence="1 2">
    <name type="scientific">Aspergillus kawachii</name>
    <name type="common">White koji mold</name>
    <name type="synonym">Aspergillus awamori var. kawachi</name>
    <dbReference type="NCBI Taxonomy" id="1069201"/>
    <lineage>
        <taxon>Eukaryota</taxon>
        <taxon>Fungi</taxon>
        <taxon>Dikarya</taxon>
        <taxon>Ascomycota</taxon>
        <taxon>Pezizomycotina</taxon>
        <taxon>Eurotiomycetes</taxon>
        <taxon>Eurotiomycetidae</taxon>
        <taxon>Eurotiales</taxon>
        <taxon>Aspergillaceae</taxon>
        <taxon>Aspergillus</taxon>
        <taxon>Aspergillus subgen. Circumdati</taxon>
    </lineage>
</organism>
<accession>A0A146FKS5</accession>